<organism evidence="1 2">
    <name type="scientific">Pristionchus fissidentatus</name>
    <dbReference type="NCBI Taxonomy" id="1538716"/>
    <lineage>
        <taxon>Eukaryota</taxon>
        <taxon>Metazoa</taxon>
        <taxon>Ecdysozoa</taxon>
        <taxon>Nematoda</taxon>
        <taxon>Chromadorea</taxon>
        <taxon>Rhabditida</taxon>
        <taxon>Rhabditina</taxon>
        <taxon>Diplogasteromorpha</taxon>
        <taxon>Diplogasteroidea</taxon>
        <taxon>Neodiplogasteridae</taxon>
        <taxon>Pristionchus</taxon>
    </lineage>
</organism>
<dbReference type="Proteomes" id="UP001432322">
    <property type="component" value="Unassembled WGS sequence"/>
</dbReference>
<comment type="caution">
    <text evidence="1">The sequence shown here is derived from an EMBL/GenBank/DDBJ whole genome shotgun (WGS) entry which is preliminary data.</text>
</comment>
<proteinExistence type="predicted"/>
<sequence length="115" mass="12578">LSRTHSSEAIGQRILARVFRIDVDANLEHAADVPLDLLSAVLGVYVVIALDKVSPGTELISVLHVLKRRFHSTRAFLPLVEMGNDYVIEASEIVLHDLLVVAHVGTHGKVSRVLP</sequence>
<name>A0AAV5V1S4_9BILA</name>
<dbReference type="EMBL" id="BTSY01000002">
    <property type="protein sequence ID" value="GMT12993.1"/>
    <property type="molecule type" value="Genomic_DNA"/>
</dbReference>
<feature type="non-terminal residue" evidence="1">
    <location>
        <position position="1"/>
    </location>
</feature>
<evidence type="ECO:0000313" key="1">
    <source>
        <dbReference type="EMBL" id="GMT12993.1"/>
    </source>
</evidence>
<reference evidence="1" key="1">
    <citation type="submission" date="2023-10" db="EMBL/GenBank/DDBJ databases">
        <title>Genome assembly of Pristionchus species.</title>
        <authorList>
            <person name="Yoshida K."/>
            <person name="Sommer R.J."/>
        </authorList>
    </citation>
    <scope>NUCLEOTIDE SEQUENCE</scope>
    <source>
        <strain evidence="1">RS5133</strain>
    </source>
</reference>
<evidence type="ECO:0000313" key="2">
    <source>
        <dbReference type="Proteomes" id="UP001432322"/>
    </source>
</evidence>
<accession>A0AAV5V1S4</accession>
<keyword evidence="2" id="KW-1185">Reference proteome</keyword>
<feature type="non-terminal residue" evidence="1">
    <location>
        <position position="115"/>
    </location>
</feature>
<protein>
    <submittedName>
        <fullName evidence="1">Uncharacterized protein</fullName>
    </submittedName>
</protein>
<gene>
    <name evidence="1" type="ORF">PFISCL1PPCAC_4290</name>
</gene>
<dbReference type="AlphaFoldDB" id="A0AAV5V1S4"/>